<reference evidence="1" key="1">
    <citation type="submission" date="2024-02" db="EMBL/GenBank/DDBJ databases">
        <authorList>
            <consortium name="ELIXIR-Norway"/>
            <consortium name="Elixir Norway"/>
        </authorList>
    </citation>
    <scope>NUCLEOTIDE SEQUENCE</scope>
</reference>
<evidence type="ECO:0000313" key="2">
    <source>
        <dbReference type="Proteomes" id="UP001497444"/>
    </source>
</evidence>
<organism evidence="1 2">
    <name type="scientific">Sphagnum jensenii</name>
    <dbReference type="NCBI Taxonomy" id="128206"/>
    <lineage>
        <taxon>Eukaryota</taxon>
        <taxon>Viridiplantae</taxon>
        <taxon>Streptophyta</taxon>
        <taxon>Embryophyta</taxon>
        <taxon>Bryophyta</taxon>
        <taxon>Sphagnophytina</taxon>
        <taxon>Sphagnopsida</taxon>
        <taxon>Sphagnales</taxon>
        <taxon>Sphagnaceae</taxon>
        <taxon>Sphagnum</taxon>
    </lineage>
</organism>
<keyword evidence="2" id="KW-1185">Reference proteome</keyword>
<proteinExistence type="predicted"/>
<gene>
    <name evidence="1" type="ORF">CSSPJE1EN1_LOCUS13059</name>
</gene>
<evidence type="ECO:0000313" key="1">
    <source>
        <dbReference type="EMBL" id="CAK9267581.1"/>
    </source>
</evidence>
<sequence length="124" mass="13814">MTFYKGLPLIGKDTPTIEPTGTNVHENTLLFLRGSEFPGQSLTSAPHWSFIFHWPLYLLSNLHQLSGTIVENVSCSSINLNCICICFWCSSNGHCRGLFCGQLMQLGPCMGYKSGHHSLQCMLF</sequence>
<dbReference type="EMBL" id="OZ020114">
    <property type="protein sequence ID" value="CAK9267581.1"/>
    <property type="molecule type" value="Genomic_DNA"/>
</dbReference>
<protein>
    <submittedName>
        <fullName evidence="1">Uncharacterized protein</fullName>
    </submittedName>
</protein>
<name>A0ABP0WP51_9BRYO</name>
<accession>A0ABP0WP51</accession>
<dbReference type="Proteomes" id="UP001497444">
    <property type="component" value="Chromosome 19"/>
</dbReference>